<dbReference type="RefSeq" id="WP_380730593.1">
    <property type="nucleotide sequence ID" value="NZ_JBHTLK010000443.1"/>
</dbReference>
<sequence>MFRALITQSSATHCTAPTGRNGRHCGRRKRVGRLADGHTCGSEVCQLWHAAKTSQTW</sequence>
<comment type="caution">
    <text evidence="1">The sequence shown here is derived from an EMBL/GenBank/DDBJ whole genome shotgun (WGS) entry which is preliminary data.</text>
</comment>
<keyword evidence="2" id="KW-1185">Reference proteome</keyword>
<evidence type="ECO:0000313" key="1">
    <source>
        <dbReference type="EMBL" id="MFD1152596.1"/>
    </source>
</evidence>
<dbReference type="EMBL" id="JBHTLK010000443">
    <property type="protein sequence ID" value="MFD1152596.1"/>
    <property type="molecule type" value="Genomic_DNA"/>
</dbReference>
<protein>
    <submittedName>
        <fullName evidence="1">Uncharacterized protein</fullName>
    </submittedName>
</protein>
<organism evidence="1 2">
    <name type="scientific">Saccharothrix hoggarensis</name>
    <dbReference type="NCBI Taxonomy" id="913853"/>
    <lineage>
        <taxon>Bacteria</taxon>
        <taxon>Bacillati</taxon>
        <taxon>Actinomycetota</taxon>
        <taxon>Actinomycetes</taxon>
        <taxon>Pseudonocardiales</taxon>
        <taxon>Pseudonocardiaceae</taxon>
        <taxon>Saccharothrix</taxon>
    </lineage>
</organism>
<dbReference type="Proteomes" id="UP001597168">
    <property type="component" value="Unassembled WGS sequence"/>
</dbReference>
<gene>
    <name evidence="1" type="ORF">ACFQ3T_36130</name>
</gene>
<proteinExistence type="predicted"/>
<accession>A0ABW3R6B5</accession>
<evidence type="ECO:0000313" key="2">
    <source>
        <dbReference type="Proteomes" id="UP001597168"/>
    </source>
</evidence>
<name>A0ABW3R6B5_9PSEU</name>
<reference evidence="2" key="1">
    <citation type="journal article" date="2019" name="Int. J. Syst. Evol. Microbiol.">
        <title>The Global Catalogue of Microorganisms (GCM) 10K type strain sequencing project: providing services to taxonomists for standard genome sequencing and annotation.</title>
        <authorList>
            <consortium name="The Broad Institute Genomics Platform"/>
            <consortium name="The Broad Institute Genome Sequencing Center for Infectious Disease"/>
            <person name="Wu L."/>
            <person name="Ma J."/>
        </authorList>
    </citation>
    <scope>NUCLEOTIDE SEQUENCE [LARGE SCALE GENOMIC DNA]</scope>
    <source>
        <strain evidence="2">CCUG 60214</strain>
    </source>
</reference>